<keyword evidence="2" id="KW-1185">Reference proteome</keyword>
<organism evidence="1">
    <name type="scientific">Vecturithrix granuli</name>
    <dbReference type="NCBI Taxonomy" id="1499967"/>
    <lineage>
        <taxon>Bacteria</taxon>
        <taxon>Candidatus Moduliflexota</taxon>
        <taxon>Candidatus Vecturitrichia</taxon>
        <taxon>Candidatus Vecturitrichales</taxon>
        <taxon>Candidatus Vecturitrichaceae</taxon>
        <taxon>Candidatus Vecturithrix</taxon>
    </lineage>
</organism>
<dbReference type="EMBL" id="DF820464">
    <property type="protein sequence ID" value="GAK56158.1"/>
    <property type="molecule type" value="Genomic_DNA"/>
</dbReference>
<protein>
    <submittedName>
        <fullName evidence="1">Uncharacterized protein</fullName>
    </submittedName>
</protein>
<evidence type="ECO:0000313" key="2">
    <source>
        <dbReference type="Proteomes" id="UP000030661"/>
    </source>
</evidence>
<sequence>MAPKVSQHLFERMMVHDFVEETMHIPVLAGVYASCIQPPSEIPWMNCA</sequence>
<name>A0A081BV03_VECG1</name>
<proteinExistence type="predicted"/>
<accession>A0A081BV03</accession>
<dbReference type="Proteomes" id="UP000030661">
    <property type="component" value="Unassembled WGS sequence"/>
</dbReference>
<reference evidence="1" key="1">
    <citation type="journal article" date="2015" name="PeerJ">
        <title>First genomic representation of candidate bacterial phylum KSB3 points to enhanced environmental sensing as a trigger of wastewater bulking.</title>
        <authorList>
            <person name="Sekiguchi Y."/>
            <person name="Ohashi A."/>
            <person name="Parks D.H."/>
            <person name="Yamauchi T."/>
            <person name="Tyson G.W."/>
            <person name="Hugenholtz P."/>
        </authorList>
    </citation>
    <scope>NUCLEOTIDE SEQUENCE [LARGE SCALE GENOMIC DNA]</scope>
</reference>
<gene>
    <name evidence="1" type="ORF">U27_03120</name>
</gene>
<evidence type="ECO:0000313" key="1">
    <source>
        <dbReference type="EMBL" id="GAK56158.1"/>
    </source>
</evidence>
<dbReference type="HOGENOM" id="CLU_3149847_0_0_0"/>
<dbReference type="AlphaFoldDB" id="A0A081BV03"/>
<dbReference type="STRING" id="1499967.U27_03120"/>